<dbReference type="Pfam" id="PF10307">
    <property type="entry name" value="HAD_SAK_1"/>
    <property type="match status" value="1"/>
</dbReference>
<feature type="compositionally biased region" description="Low complexity" evidence="1">
    <location>
        <begin position="37"/>
        <end position="55"/>
    </location>
</feature>
<sequence length="628" mass="68191">MSISAAAAYSAAARQQQQQQQQQQQPNVLDNATNNFPTPAEAAAGATNTNTSAAETESRSGNDSGRSSAESYTPTALSRWSLLSHKLPAANAIQSIHIYDFDNTLFKTPLPNSKLWNAATMGSLSSYDGFITGGWWHDVRILAATGAGQAIEEPKAWEGWWNEQVVELVRLSMKQPGALCVLLTGRSERGFGDLLQRMVNSKKLVFDMITLKPAAGPNNEKFSSTMQFKQAFLETVMETYASATEMRIYEDRPRHVDGFRDFLVQYNERREKRPVAPLPPIAGEVVPVTETATTLDPVVEVAEVQHMINCHNAAGGGRRGKLAMNKMVFFTGYLIKDTDTERLLEFLQLPPHLNRRDVKYHANSIMIGPRQCSDAVLAKAGGMGHKMTWRVEAVGSVDNCVWAIKVRPATPGATYHTAEVVPLVVLAVYRTAKPYMASQIRRWVPVAEDKVFDFETTVGEKAILRVESEHAGGAADEQDDNNRPPPFKRHRGPSTRVYNNVGGHNNNRPRPNPAGVVPTQPAGFVPRGPSAQYGQQGGGGRGYHNFQSPGRGGFRGGFNGGRGNFRGGGGGQVPRVGPRNTGAQGHAGPGVAASKATGKYNYQSLDDAGPSQAAAGQVPQRQKIVYDD</sequence>
<reference evidence="3 4" key="1">
    <citation type="journal article" date="2024" name="IMA Fungus">
        <title>IMA Genome - F19 : A genome assembly and annotation guide to empower mycologists, including annotated draft genome sequences of Ceratocystis pirilliformis, Diaporthe australafricana, Fusarium ophioides, Paecilomyces lecythidis, and Sporothrix stenoceras.</title>
        <authorList>
            <person name="Aylward J."/>
            <person name="Wilson A.M."/>
            <person name="Visagie C.M."/>
            <person name="Spraker J."/>
            <person name="Barnes I."/>
            <person name="Buitendag C."/>
            <person name="Ceriani C."/>
            <person name="Del Mar Angel L."/>
            <person name="du Plessis D."/>
            <person name="Fuchs T."/>
            <person name="Gasser K."/>
            <person name="Kramer D."/>
            <person name="Li W."/>
            <person name="Munsamy K."/>
            <person name="Piso A."/>
            <person name="Price J.L."/>
            <person name="Sonnekus B."/>
            <person name="Thomas C."/>
            <person name="van der Nest A."/>
            <person name="van Dijk A."/>
            <person name="van Heerden A."/>
            <person name="van Vuuren N."/>
            <person name="Yilmaz N."/>
            <person name="Duong T.A."/>
            <person name="van der Merwe N.A."/>
            <person name="Wingfield M.J."/>
            <person name="Wingfield B.D."/>
        </authorList>
    </citation>
    <scope>NUCLEOTIDE SEQUENCE [LARGE SCALE GENOMIC DNA]</scope>
    <source>
        <strain evidence="3 4">CMW 5346</strain>
    </source>
</reference>
<feature type="region of interest" description="Disordered" evidence="1">
    <location>
        <begin position="1"/>
        <end position="71"/>
    </location>
</feature>
<proteinExistence type="predicted"/>
<feature type="compositionally biased region" description="Polar residues" evidence="1">
    <location>
        <begin position="26"/>
        <end position="36"/>
    </location>
</feature>
<feature type="compositionally biased region" description="Low complexity" evidence="1">
    <location>
        <begin position="496"/>
        <end position="518"/>
    </location>
</feature>
<gene>
    <name evidence="3" type="ORF">Sste5346_003057</name>
</gene>
<organism evidence="3 4">
    <name type="scientific">Sporothrix stenoceras</name>
    <dbReference type="NCBI Taxonomy" id="5173"/>
    <lineage>
        <taxon>Eukaryota</taxon>
        <taxon>Fungi</taxon>
        <taxon>Dikarya</taxon>
        <taxon>Ascomycota</taxon>
        <taxon>Pezizomycotina</taxon>
        <taxon>Sordariomycetes</taxon>
        <taxon>Sordariomycetidae</taxon>
        <taxon>Ophiostomatales</taxon>
        <taxon>Ophiostomataceae</taxon>
        <taxon>Sporothrix</taxon>
    </lineage>
</organism>
<dbReference type="PANTHER" id="PTHR10335">
    <property type="entry name" value="RRNA 2-O-METHYLTRANSFERASE FIBRILLARIN"/>
    <property type="match status" value="1"/>
</dbReference>
<dbReference type="PANTHER" id="PTHR10335:SF23">
    <property type="entry name" value="OB FOLD-CONTAINING PROTEIN, NUCLEIC ACID BINDING"/>
    <property type="match status" value="1"/>
</dbReference>
<feature type="compositionally biased region" description="Gly residues" evidence="1">
    <location>
        <begin position="550"/>
        <end position="572"/>
    </location>
</feature>
<accession>A0ABR3ZFH5</accession>
<name>A0ABR3ZFH5_9PEZI</name>
<evidence type="ECO:0000259" key="2">
    <source>
        <dbReference type="Pfam" id="PF10307"/>
    </source>
</evidence>
<dbReference type="InterPro" id="IPR018812">
    <property type="entry name" value="SAK_HAD"/>
</dbReference>
<protein>
    <recommendedName>
        <fullName evidence="2">Swiss Army Knife RNA repair protein HAD domain-containing protein</fullName>
    </recommendedName>
</protein>
<evidence type="ECO:0000256" key="1">
    <source>
        <dbReference type="SAM" id="MobiDB-lite"/>
    </source>
</evidence>
<feature type="domain" description="Swiss Army Knife RNA repair protein HAD" evidence="2">
    <location>
        <begin position="108"/>
        <end position="313"/>
    </location>
</feature>
<feature type="compositionally biased region" description="Polar residues" evidence="1">
    <location>
        <begin position="59"/>
        <end position="71"/>
    </location>
</feature>
<evidence type="ECO:0000313" key="4">
    <source>
        <dbReference type="Proteomes" id="UP001583186"/>
    </source>
</evidence>
<dbReference type="Proteomes" id="UP001583186">
    <property type="component" value="Unassembled WGS sequence"/>
</dbReference>
<feature type="compositionally biased region" description="Low complexity" evidence="1">
    <location>
        <begin position="1"/>
        <end position="25"/>
    </location>
</feature>
<evidence type="ECO:0000313" key="3">
    <source>
        <dbReference type="EMBL" id="KAL1899135.1"/>
    </source>
</evidence>
<comment type="caution">
    <text evidence="3">The sequence shown here is derived from an EMBL/GenBank/DDBJ whole genome shotgun (WGS) entry which is preliminary data.</text>
</comment>
<dbReference type="EMBL" id="JAWCUI010000013">
    <property type="protein sequence ID" value="KAL1899135.1"/>
    <property type="molecule type" value="Genomic_DNA"/>
</dbReference>
<feature type="region of interest" description="Disordered" evidence="1">
    <location>
        <begin position="469"/>
        <end position="628"/>
    </location>
</feature>
<keyword evidence="4" id="KW-1185">Reference proteome</keyword>